<name>A0ABS8YBS1_9BACL</name>
<reference evidence="1 2" key="1">
    <citation type="submission" date="2021-11" db="EMBL/GenBank/DDBJ databases">
        <title>Draft genome sequence of Paenibacillus profundus YoMME, a new Gram-positive bacteria with exoelectrogenic properties.</title>
        <authorList>
            <person name="Hubenova Y."/>
            <person name="Hubenova E."/>
            <person name="Manasiev Y."/>
            <person name="Peykov S."/>
            <person name="Mitov M."/>
        </authorList>
    </citation>
    <scope>NUCLEOTIDE SEQUENCE [LARGE SCALE GENOMIC DNA]</scope>
    <source>
        <strain evidence="1 2">YoMME</strain>
    </source>
</reference>
<gene>
    <name evidence="1" type="ORF">LQV63_04865</name>
</gene>
<evidence type="ECO:0000313" key="2">
    <source>
        <dbReference type="Proteomes" id="UP001199916"/>
    </source>
</evidence>
<dbReference type="RefSeq" id="WP_233695856.1">
    <property type="nucleotide sequence ID" value="NZ_JAJNBZ010000002.1"/>
</dbReference>
<proteinExistence type="predicted"/>
<dbReference type="Proteomes" id="UP001199916">
    <property type="component" value="Unassembled WGS sequence"/>
</dbReference>
<protein>
    <submittedName>
        <fullName evidence="1">DNA/RNA helicase</fullName>
    </submittedName>
</protein>
<keyword evidence="1" id="KW-0378">Hydrolase</keyword>
<keyword evidence="2" id="KW-1185">Reference proteome</keyword>
<evidence type="ECO:0000313" key="1">
    <source>
        <dbReference type="EMBL" id="MCE5168644.1"/>
    </source>
</evidence>
<accession>A0ABS8YBS1</accession>
<dbReference type="EMBL" id="JAJNBZ010000002">
    <property type="protein sequence ID" value="MCE5168644.1"/>
    <property type="molecule type" value="Genomic_DNA"/>
</dbReference>
<dbReference type="GO" id="GO:0004386">
    <property type="term" value="F:helicase activity"/>
    <property type="evidence" value="ECO:0007669"/>
    <property type="project" value="UniProtKB-KW"/>
</dbReference>
<keyword evidence="1" id="KW-0547">Nucleotide-binding</keyword>
<comment type="caution">
    <text evidence="1">The sequence shown here is derived from an EMBL/GenBank/DDBJ whole genome shotgun (WGS) entry which is preliminary data.</text>
</comment>
<keyword evidence="1" id="KW-0347">Helicase</keyword>
<keyword evidence="1" id="KW-0067">ATP-binding</keyword>
<sequence>MPEAAIRFRFTDAASAMLAFDTLEELGYTPAYDGDNHTELHVHVEKRDLTSALEIAEAHGGQLVEEADLTEVSVMNQAYGMDWIPIPAHVVNEDWADDDRYAVKERTPNHDDLSHREEEAFGWIDDETTNQFPGGIHI</sequence>
<organism evidence="1 2">
    <name type="scientific">Paenibacillus profundus</name>
    <dbReference type="NCBI Taxonomy" id="1173085"/>
    <lineage>
        <taxon>Bacteria</taxon>
        <taxon>Bacillati</taxon>
        <taxon>Bacillota</taxon>
        <taxon>Bacilli</taxon>
        <taxon>Bacillales</taxon>
        <taxon>Paenibacillaceae</taxon>
        <taxon>Paenibacillus</taxon>
    </lineage>
</organism>